<dbReference type="RefSeq" id="XP_029905143.1">
    <property type="nucleotide sequence ID" value="XM_030049283.1"/>
</dbReference>
<evidence type="ECO:0000256" key="4">
    <source>
        <dbReference type="ARBA" id="ARBA00022884"/>
    </source>
</evidence>
<feature type="compositionally biased region" description="Basic and acidic residues" evidence="8">
    <location>
        <begin position="146"/>
        <end position="155"/>
    </location>
</feature>
<dbReference type="SUPFAM" id="SSF54928">
    <property type="entry name" value="RNA-binding domain, RBD"/>
    <property type="match status" value="1"/>
</dbReference>
<sequence length="188" mass="20933">MSDEGKLFIGGLSFDTNEESLEHAFSKYGNITKVDVVRDRETKRSRGFGFVTFENPQDAKDALLGMNGKTVDGRAIRVDDAGKPGGRSGGYRGGSGGRGGGGFSRGRGRGRGFGTYDRGLRDNDFEDRSFGDRSYSHRSYVGGDDGDYRRSRDYSARGGYRGNRNQRGYRERSGDTYRDNYDHYTPHE</sequence>
<evidence type="ECO:0000256" key="2">
    <source>
        <dbReference type="ARBA" id="ARBA00004642"/>
    </source>
</evidence>
<organism evidence="10 11">
    <name type="scientific">Myripristis murdjan</name>
    <name type="common">pinecone soldierfish</name>
    <dbReference type="NCBI Taxonomy" id="586833"/>
    <lineage>
        <taxon>Eukaryota</taxon>
        <taxon>Metazoa</taxon>
        <taxon>Chordata</taxon>
        <taxon>Craniata</taxon>
        <taxon>Vertebrata</taxon>
        <taxon>Euteleostomi</taxon>
        <taxon>Actinopterygii</taxon>
        <taxon>Neopterygii</taxon>
        <taxon>Teleostei</taxon>
        <taxon>Neoteleostei</taxon>
        <taxon>Acanthomorphata</taxon>
        <taxon>Holocentriformes</taxon>
        <taxon>Holocentridae</taxon>
        <taxon>Myripristis</taxon>
    </lineage>
</organism>
<evidence type="ECO:0000256" key="1">
    <source>
        <dbReference type="ARBA" id="ARBA00004496"/>
    </source>
</evidence>
<dbReference type="OrthoDB" id="439808at2759"/>
<dbReference type="PANTHER" id="PTHR48034">
    <property type="entry name" value="TRANSFORMER-2 SEX-DETERMINING PROTEIN-RELATED"/>
    <property type="match status" value="1"/>
</dbReference>
<keyword evidence="5" id="KW-0346">Stress response</keyword>
<evidence type="ECO:0000313" key="10">
    <source>
        <dbReference type="Ensembl" id="ENSMMDP00005005637.1"/>
    </source>
</evidence>
<dbReference type="CDD" id="cd12449">
    <property type="entry name" value="RRM_CIRBP_RBM3"/>
    <property type="match status" value="1"/>
</dbReference>
<gene>
    <name evidence="10" type="primary">LOC115357676</name>
</gene>
<evidence type="ECO:0000256" key="7">
    <source>
        <dbReference type="PROSITE-ProRule" id="PRU00176"/>
    </source>
</evidence>
<reference evidence="10" key="2">
    <citation type="submission" date="2025-08" db="UniProtKB">
        <authorList>
            <consortium name="Ensembl"/>
        </authorList>
    </citation>
    <scope>IDENTIFICATION</scope>
</reference>
<dbReference type="InterPro" id="IPR050441">
    <property type="entry name" value="RBM"/>
</dbReference>
<feature type="compositionally biased region" description="Basic and acidic residues" evidence="8">
    <location>
        <begin position="168"/>
        <end position="188"/>
    </location>
</feature>
<keyword evidence="3" id="KW-0963">Cytoplasm</keyword>
<dbReference type="GO" id="GO:0003723">
    <property type="term" value="F:RNA binding"/>
    <property type="evidence" value="ECO:0007669"/>
    <property type="project" value="UniProtKB-UniRule"/>
</dbReference>
<dbReference type="InterPro" id="IPR012677">
    <property type="entry name" value="Nucleotide-bd_a/b_plait_sf"/>
</dbReference>
<keyword evidence="6" id="KW-0539">Nucleus</keyword>
<dbReference type="FunFam" id="3.30.70.330:FF:000174">
    <property type="entry name" value="cold-inducible RNA-binding protein isoform X2"/>
    <property type="match status" value="1"/>
</dbReference>
<dbReference type="GO" id="GO:0005654">
    <property type="term" value="C:nucleoplasm"/>
    <property type="evidence" value="ECO:0007669"/>
    <property type="project" value="UniProtKB-SubCell"/>
</dbReference>
<feature type="domain" description="RRM" evidence="9">
    <location>
        <begin position="5"/>
        <end position="83"/>
    </location>
</feature>
<feature type="compositionally biased region" description="Gly residues" evidence="8">
    <location>
        <begin position="83"/>
        <end position="105"/>
    </location>
</feature>
<dbReference type="GeneID" id="115357676"/>
<evidence type="ECO:0000256" key="8">
    <source>
        <dbReference type="SAM" id="MobiDB-lite"/>
    </source>
</evidence>
<dbReference type="InterPro" id="IPR034278">
    <property type="entry name" value="RBM3/CIRBP_RRM"/>
</dbReference>
<dbReference type="PROSITE" id="PS50102">
    <property type="entry name" value="RRM"/>
    <property type="match status" value="1"/>
</dbReference>
<evidence type="ECO:0000256" key="3">
    <source>
        <dbReference type="ARBA" id="ARBA00022490"/>
    </source>
</evidence>
<evidence type="ECO:0000313" key="11">
    <source>
        <dbReference type="Proteomes" id="UP000472263"/>
    </source>
</evidence>
<dbReference type="GeneTree" id="ENSGT00940000165622"/>
<comment type="subcellular location">
    <subcellularLocation>
        <location evidence="1">Cytoplasm</location>
    </subcellularLocation>
    <subcellularLocation>
        <location evidence="2">Nucleus</location>
        <location evidence="2">Nucleoplasm</location>
    </subcellularLocation>
</comment>
<name>A0A667WT97_9TELE</name>
<dbReference type="InterPro" id="IPR035979">
    <property type="entry name" value="RBD_domain_sf"/>
</dbReference>
<feature type="region of interest" description="Disordered" evidence="8">
    <location>
        <begin position="75"/>
        <end position="188"/>
    </location>
</feature>
<proteinExistence type="predicted"/>
<dbReference type="Ensembl" id="ENSMMDT00005005789.1">
    <property type="protein sequence ID" value="ENSMMDP00005005637.1"/>
    <property type="gene ID" value="ENSMMDG00005003140.1"/>
</dbReference>
<dbReference type="Proteomes" id="UP000472263">
    <property type="component" value="Chromosome 4"/>
</dbReference>
<dbReference type="GO" id="GO:0005737">
    <property type="term" value="C:cytoplasm"/>
    <property type="evidence" value="ECO:0007669"/>
    <property type="project" value="UniProtKB-SubCell"/>
</dbReference>
<feature type="compositionally biased region" description="Basic and acidic residues" evidence="8">
    <location>
        <begin position="118"/>
        <end position="135"/>
    </location>
</feature>
<evidence type="ECO:0000259" key="9">
    <source>
        <dbReference type="PROSITE" id="PS50102"/>
    </source>
</evidence>
<keyword evidence="11" id="KW-1185">Reference proteome</keyword>
<accession>A0A667WT97</accession>
<evidence type="ECO:0000256" key="5">
    <source>
        <dbReference type="ARBA" id="ARBA00023016"/>
    </source>
</evidence>
<reference evidence="10" key="1">
    <citation type="submission" date="2019-06" db="EMBL/GenBank/DDBJ databases">
        <authorList>
            <consortium name="Wellcome Sanger Institute Data Sharing"/>
        </authorList>
    </citation>
    <scope>NUCLEOTIDE SEQUENCE [LARGE SCALE GENOMIC DNA]</scope>
</reference>
<protein>
    <submittedName>
        <fullName evidence="10">Cold inducible RNA binding protein b</fullName>
    </submittedName>
</protein>
<reference evidence="10" key="3">
    <citation type="submission" date="2025-09" db="UniProtKB">
        <authorList>
            <consortium name="Ensembl"/>
        </authorList>
    </citation>
    <scope>IDENTIFICATION</scope>
</reference>
<dbReference type="SMART" id="SM00360">
    <property type="entry name" value="RRM"/>
    <property type="match status" value="1"/>
</dbReference>
<evidence type="ECO:0000256" key="6">
    <source>
        <dbReference type="ARBA" id="ARBA00023242"/>
    </source>
</evidence>
<dbReference type="InParanoid" id="A0A667WT97"/>
<keyword evidence="4 7" id="KW-0694">RNA-binding</keyword>
<dbReference type="AlphaFoldDB" id="A0A667WT97"/>
<feature type="compositionally biased region" description="Low complexity" evidence="8">
    <location>
        <begin position="156"/>
        <end position="166"/>
    </location>
</feature>
<dbReference type="Pfam" id="PF00076">
    <property type="entry name" value="RRM_1"/>
    <property type="match status" value="1"/>
</dbReference>
<dbReference type="InterPro" id="IPR000504">
    <property type="entry name" value="RRM_dom"/>
</dbReference>
<dbReference type="Gene3D" id="3.30.70.330">
    <property type="match status" value="1"/>
</dbReference>